<evidence type="ECO:0000256" key="1">
    <source>
        <dbReference type="ARBA" id="ARBA00004472"/>
    </source>
</evidence>
<accession>A0A182HSW6</accession>
<keyword evidence="4" id="KW-0813">Transport</keyword>
<reference evidence="7" key="1">
    <citation type="submission" date="2022-08" db="UniProtKB">
        <authorList>
            <consortium name="EnsemblMetazoa"/>
        </authorList>
    </citation>
    <scope>IDENTIFICATION</scope>
    <source>
        <strain evidence="7">Dongola</strain>
    </source>
</reference>
<evidence type="ECO:0008006" key="9">
    <source>
        <dbReference type="Google" id="ProtNLM"/>
    </source>
</evidence>
<proteinExistence type="predicted"/>
<organism evidence="7 8">
    <name type="scientific">Anopheles arabiensis</name>
    <name type="common">Mosquito</name>
    <dbReference type="NCBI Taxonomy" id="7173"/>
    <lineage>
        <taxon>Eukaryota</taxon>
        <taxon>Metazoa</taxon>
        <taxon>Ecdysozoa</taxon>
        <taxon>Arthropoda</taxon>
        <taxon>Hexapoda</taxon>
        <taxon>Insecta</taxon>
        <taxon>Pterygota</taxon>
        <taxon>Neoptera</taxon>
        <taxon>Endopterygota</taxon>
        <taxon>Diptera</taxon>
        <taxon>Nematocera</taxon>
        <taxon>Culicoidea</taxon>
        <taxon>Culicidae</taxon>
        <taxon>Anophelinae</taxon>
        <taxon>Anopheles</taxon>
    </lineage>
</organism>
<evidence type="ECO:0000256" key="2">
    <source>
        <dbReference type="ARBA" id="ARBA00022692"/>
    </source>
</evidence>
<keyword evidence="6" id="KW-0472">Membrane</keyword>
<sequence length="254" mass="28116">MGKRFAAVAVLVWWVGLLTFANASECNRVGDCSCEFYDGRGINLRPIIDLGGQPLHANDSSGDAYYFSPCQDINYTADDNKPNITSNECLKGYTLCKYDAAHHQLVRLGELKETQFTSDEGLFLSYIKPNHSITHVKLVCTSDKKSYFFPDSTTNVTTHLLLFSPYACPIVIEDFSKPSTGTVLLIMLFVGFVSYFLIGATVNALYLGARGIEMVPHLDFWRGLPGLVRDGAQFLQNGCRVANRAPDPDSYDAI</sequence>
<dbReference type="AlphaFoldDB" id="A0A182HSW6"/>
<evidence type="ECO:0000313" key="7">
    <source>
        <dbReference type="EnsemblMetazoa" id="AARA004371-PA"/>
    </source>
</evidence>
<dbReference type="InterPro" id="IPR009011">
    <property type="entry name" value="Man6P_isomerase_rcpt-bd_dom_sf"/>
</dbReference>
<dbReference type="VEuPathDB" id="VectorBase:AARA004371"/>
<protein>
    <recommendedName>
        <fullName evidence="9">Mannose-6-phosphate receptor domain-containing protein</fullName>
    </recommendedName>
</protein>
<comment type="subcellular location">
    <subcellularLocation>
        <location evidence="1">Preautophagosomal structure membrane</location>
        <topology evidence="1">Single-pass type I membrane protein</topology>
    </subcellularLocation>
</comment>
<evidence type="ECO:0000256" key="6">
    <source>
        <dbReference type="ARBA" id="ARBA00023136"/>
    </source>
</evidence>
<dbReference type="PANTHER" id="PTHR15071:SF0">
    <property type="entry name" value="MANNOSE 6-PHOSPHATE RECEPTOR-LIKE PROTEIN 1"/>
    <property type="match status" value="1"/>
</dbReference>
<dbReference type="Proteomes" id="UP000075840">
    <property type="component" value="Unassembled WGS sequence"/>
</dbReference>
<dbReference type="PANTHER" id="PTHR15071">
    <property type="entry name" value="MANNOSE-6-PHOSPHATE RECEPTOR FAMILY MEMBER"/>
    <property type="match status" value="1"/>
</dbReference>
<keyword evidence="2" id="KW-0812">Transmembrane</keyword>
<dbReference type="Pfam" id="PF09451">
    <property type="entry name" value="ATG27"/>
    <property type="match status" value="1"/>
</dbReference>
<dbReference type="GO" id="GO:0034045">
    <property type="term" value="C:phagophore assembly site membrane"/>
    <property type="evidence" value="ECO:0007669"/>
    <property type="project" value="UniProtKB-SubCell"/>
</dbReference>
<keyword evidence="5" id="KW-1133">Transmembrane helix</keyword>
<dbReference type="VEuPathDB" id="VectorBase:AARA21_009430"/>
<dbReference type="Gene3D" id="2.70.130.10">
    <property type="entry name" value="Mannose-6-phosphate receptor binding domain"/>
    <property type="match status" value="1"/>
</dbReference>
<dbReference type="SUPFAM" id="SSF50911">
    <property type="entry name" value="Mannose 6-phosphate receptor domain"/>
    <property type="match status" value="1"/>
</dbReference>
<evidence type="ECO:0000256" key="3">
    <source>
        <dbReference type="ARBA" id="ARBA00022729"/>
    </source>
</evidence>
<dbReference type="EMBL" id="APCN01000372">
    <property type="status" value="NOT_ANNOTATED_CDS"/>
    <property type="molecule type" value="Genomic_DNA"/>
</dbReference>
<keyword evidence="3" id="KW-0732">Signal</keyword>
<name>A0A182HSW6_ANOAR</name>
<dbReference type="GO" id="GO:0005802">
    <property type="term" value="C:trans-Golgi network"/>
    <property type="evidence" value="ECO:0007669"/>
    <property type="project" value="TreeGrafter"/>
</dbReference>
<dbReference type="EnsemblMetazoa" id="AARA004371-RA">
    <property type="protein sequence ID" value="AARA004371-PA"/>
    <property type="gene ID" value="AARA004371"/>
</dbReference>
<evidence type="ECO:0000256" key="4">
    <source>
        <dbReference type="ARBA" id="ARBA00022927"/>
    </source>
</evidence>
<evidence type="ECO:0000256" key="5">
    <source>
        <dbReference type="ARBA" id="ARBA00022989"/>
    </source>
</evidence>
<keyword evidence="8" id="KW-1185">Reference proteome</keyword>
<dbReference type="InterPro" id="IPR018939">
    <property type="entry name" value="Autophagy-rel_prot_27"/>
</dbReference>
<dbReference type="GO" id="GO:0015031">
    <property type="term" value="P:protein transport"/>
    <property type="evidence" value="ECO:0007669"/>
    <property type="project" value="UniProtKB-KW"/>
</dbReference>
<keyword evidence="4" id="KW-0653">Protein transport</keyword>
<dbReference type="GO" id="GO:0000139">
    <property type="term" value="C:Golgi membrane"/>
    <property type="evidence" value="ECO:0007669"/>
    <property type="project" value="UniProtKB-SubCell"/>
</dbReference>
<evidence type="ECO:0000313" key="8">
    <source>
        <dbReference type="Proteomes" id="UP000075840"/>
    </source>
</evidence>